<dbReference type="SUPFAM" id="SSF48371">
    <property type="entry name" value="ARM repeat"/>
    <property type="match status" value="1"/>
</dbReference>
<evidence type="ECO:0000256" key="1">
    <source>
        <dbReference type="SAM" id="MobiDB-lite"/>
    </source>
</evidence>
<reference evidence="2" key="2">
    <citation type="journal article" date="2012" name="Nat. Commun.">
        <title>Draft genome sequence and genetic transformation of the oleaginous alga Nannochloropis gaditana.</title>
        <authorList>
            <person name="Radakovits R."/>
            <person name="Jinkerson R.E."/>
            <person name="Fuerstenberg S.I."/>
            <person name="Tae H."/>
            <person name="Settlage R.E."/>
            <person name="Boore J.L."/>
            <person name="Posewitz M.C."/>
        </authorList>
    </citation>
    <scope>NUCLEOTIDE SEQUENCE</scope>
    <source>
        <strain evidence="2">CCMP526</strain>
    </source>
</reference>
<dbReference type="AlphaFoldDB" id="I2CR38"/>
<dbReference type="GO" id="GO:0019888">
    <property type="term" value="F:protein phosphatase regulator activity"/>
    <property type="evidence" value="ECO:0007669"/>
    <property type="project" value="InterPro"/>
</dbReference>
<name>I2CR38_NANGC</name>
<dbReference type="EMBL" id="JU980308">
    <property type="protein sequence ID" value="AFJ69371.1"/>
    <property type="molecule type" value="mRNA"/>
</dbReference>
<dbReference type="GO" id="GO:0007165">
    <property type="term" value="P:signal transduction"/>
    <property type="evidence" value="ECO:0007669"/>
    <property type="project" value="InterPro"/>
</dbReference>
<feature type="region of interest" description="Disordered" evidence="1">
    <location>
        <begin position="1"/>
        <end position="77"/>
    </location>
</feature>
<feature type="non-terminal residue" evidence="2">
    <location>
        <position position="551"/>
    </location>
</feature>
<sequence>MKSILQNVKKRVGGASASGTGPTGGSGSPEAGSPPTPGGSYTSPHAVPQIYLNVGGTASHGPLGGGDGTTGAEGHASFLPHNSLLSLSPTSGAAQLAAQAIADGTPRADPSLPRHTPQRRRSSLVRHQQRLAALKDLPLLRDTTASKREALFQQKLQLSAVIFNFDDPQSDKRGKDMKRQTLLELVDYINTPAGQKIFTEALMPDIMACVTANICRSLPPPTEDFDPEEDEPVLEPSWPHLQVVYEFFLRFIVSSEVNAKLAKKYVDQRFCASLIELFDSEDPRERDYLKTVLHRIYGKFMSHRSFIRRTISMAFYRFIYETEKHNGIAELLEILGSIINGFAVPLKKEHLHFLERALLPLHKPKSVGLYHQQLSYCIIQYMEKEPETGVLVLEGLTRFWPWSCSSKQVLFLNELEEILELLGPEQLLQVRSRLFRLIAQCLDSHHFQVSERALFLWNNENLVNTGCLSRPHASAILPLIYGPLYRNSAHHWNATVESLAQNVLKMYMDFDLALYDHCAAEYLREEEERREREVVRREKWGALARLAGKEE</sequence>
<proteinExistence type="evidence at transcript level"/>
<feature type="compositionally biased region" description="Basic residues" evidence="1">
    <location>
        <begin position="116"/>
        <end position="126"/>
    </location>
</feature>
<feature type="compositionally biased region" description="Gly residues" evidence="1">
    <location>
        <begin position="62"/>
        <end position="71"/>
    </location>
</feature>
<dbReference type="Pfam" id="PF01603">
    <property type="entry name" value="B56"/>
    <property type="match status" value="1"/>
</dbReference>
<dbReference type="FunFam" id="1.25.10.10:FF:000331">
    <property type="entry name" value="Phosphoprotein phosphatase, putative"/>
    <property type="match status" value="1"/>
</dbReference>
<accession>I2CR38</accession>
<organism evidence="2">
    <name type="scientific">Nannochloropsis gaditana (strain CCMP526)</name>
    <name type="common">Green microalga</name>
    <name type="synonym">Microchloropsis gaditana</name>
    <dbReference type="NCBI Taxonomy" id="1093141"/>
    <lineage>
        <taxon>Eukaryota</taxon>
        <taxon>Sar</taxon>
        <taxon>Stramenopiles</taxon>
        <taxon>Ochrophyta</taxon>
        <taxon>Eustigmatophyceae</taxon>
        <taxon>Eustigmatales</taxon>
        <taxon>Monodopsidaceae</taxon>
        <taxon>Nannochloropsis</taxon>
    </lineage>
</organism>
<dbReference type="PANTHER" id="PTHR10257">
    <property type="entry name" value="SERINE/THREONINE PROTEIN PHOSPHATASE 2A PP2A REGULATORY SUBUNIT B"/>
    <property type="match status" value="1"/>
</dbReference>
<dbReference type="InterPro" id="IPR002554">
    <property type="entry name" value="PP2A_B56"/>
</dbReference>
<gene>
    <name evidence="2" type="ORF">NGATSA_3015900</name>
</gene>
<protein>
    <submittedName>
        <fullName evidence="2">Protein phosphatase 2 (Formerly 2A), regulatory subunit B</fullName>
    </submittedName>
</protein>
<dbReference type="InterPro" id="IPR016024">
    <property type="entry name" value="ARM-type_fold"/>
</dbReference>
<dbReference type="GO" id="GO:0000159">
    <property type="term" value="C:protein phosphatase type 2A complex"/>
    <property type="evidence" value="ECO:0007669"/>
    <property type="project" value="InterPro"/>
</dbReference>
<dbReference type="Gene3D" id="1.25.10.10">
    <property type="entry name" value="Leucine-rich Repeat Variant"/>
    <property type="match status" value="1"/>
</dbReference>
<feature type="region of interest" description="Disordered" evidence="1">
    <location>
        <begin position="104"/>
        <end position="126"/>
    </location>
</feature>
<reference evidence="2" key="1">
    <citation type="journal article" date="2012" name="Bioengineered">
        <title>Additional insights into the genome of the oleaginous model alga Nannochloropsis gaditana.</title>
        <authorList>
            <person name="Jinkerson R.E."/>
            <person name="Radakovits R."/>
            <person name="Posewitz M.C."/>
        </authorList>
    </citation>
    <scope>NUCLEOTIDE SEQUENCE</scope>
    <source>
        <strain evidence="2">CCMP526</strain>
    </source>
</reference>
<dbReference type="PANTHER" id="PTHR10257:SF3">
    <property type="entry name" value="SERINE_THREONINE-PROTEIN PHOSPHATASE 2A 56 KDA REGULATORY SUBUNIT GAMMA ISOFORM"/>
    <property type="match status" value="1"/>
</dbReference>
<evidence type="ECO:0000313" key="2">
    <source>
        <dbReference type="EMBL" id="AFJ69371.1"/>
    </source>
</evidence>
<dbReference type="InterPro" id="IPR011989">
    <property type="entry name" value="ARM-like"/>
</dbReference>